<organism evidence="2 3">
    <name type="scientific">Salix dunnii</name>
    <dbReference type="NCBI Taxonomy" id="1413687"/>
    <lineage>
        <taxon>Eukaryota</taxon>
        <taxon>Viridiplantae</taxon>
        <taxon>Streptophyta</taxon>
        <taxon>Embryophyta</taxon>
        <taxon>Tracheophyta</taxon>
        <taxon>Spermatophyta</taxon>
        <taxon>Magnoliopsida</taxon>
        <taxon>eudicotyledons</taxon>
        <taxon>Gunneridae</taxon>
        <taxon>Pentapetalae</taxon>
        <taxon>rosids</taxon>
        <taxon>fabids</taxon>
        <taxon>Malpighiales</taxon>
        <taxon>Salicaceae</taxon>
        <taxon>Saliceae</taxon>
        <taxon>Salix</taxon>
    </lineage>
</organism>
<dbReference type="EMBL" id="JADGMS010000008">
    <property type="protein sequence ID" value="KAF9676696.1"/>
    <property type="molecule type" value="Genomic_DNA"/>
</dbReference>
<proteinExistence type="predicted"/>
<accession>A0A835JY08</accession>
<evidence type="ECO:0000313" key="3">
    <source>
        <dbReference type="Proteomes" id="UP000657918"/>
    </source>
</evidence>
<reference evidence="2 3" key="1">
    <citation type="submission" date="2020-10" db="EMBL/GenBank/DDBJ databases">
        <title>Plant Genome Project.</title>
        <authorList>
            <person name="Zhang R.-G."/>
        </authorList>
    </citation>
    <scope>NUCLEOTIDE SEQUENCE [LARGE SCALE GENOMIC DNA]</scope>
    <source>
        <strain evidence="2">FAFU-HL-1</strain>
        <tissue evidence="2">Leaf</tissue>
    </source>
</reference>
<evidence type="ECO:0000256" key="1">
    <source>
        <dbReference type="SAM" id="MobiDB-lite"/>
    </source>
</evidence>
<sequence length="83" mass="9416">MTELVRSRWPVIFGCFRFLIASAIYELWVSESCFAIIAGPGPVLVQGLNQEEKRKLQDETLFGNGSSRQPQKRTCKNKKIIGE</sequence>
<evidence type="ECO:0000313" key="2">
    <source>
        <dbReference type="EMBL" id="KAF9676696.1"/>
    </source>
</evidence>
<feature type="region of interest" description="Disordered" evidence="1">
    <location>
        <begin position="59"/>
        <end position="83"/>
    </location>
</feature>
<gene>
    <name evidence="2" type="ORF">SADUNF_Sadunf08G0029800</name>
</gene>
<dbReference type="AlphaFoldDB" id="A0A835JY08"/>
<protein>
    <submittedName>
        <fullName evidence="2">Uncharacterized protein</fullName>
    </submittedName>
</protein>
<dbReference type="Proteomes" id="UP000657918">
    <property type="component" value="Chromosome 8"/>
</dbReference>
<keyword evidence="3" id="KW-1185">Reference proteome</keyword>
<name>A0A835JY08_9ROSI</name>
<comment type="caution">
    <text evidence="2">The sequence shown here is derived from an EMBL/GenBank/DDBJ whole genome shotgun (WGS) entry which is preliminary data.</text>
</comment>
<feature type="compositionally biased region" description="Basic residues" evidence="1">
    <location>
        <begin position="70"/>
        <end position="83"/>
    </location>
</feature>